<dbReference type="EMBL" id="JAGRRH010000001">
    <property type="protein sequence ID" value="KAG7374703.1"/>
    <property type="molecule type" value="Genomic_DNA"/>
</dbReference>
<name>A0A9K3M6V3_9STRA</name>
<feature type="compositionally biased region" description="Polar residues" evidence="1">
    <location>
        <begin position="143"/>
        <end position="152"/>
    </location>
</feature>
<dbReference type="Proteomes" id="UP000693970">
    <property type="component" value="Unassembled WGS sequence"/>
</dbReference>
<keyword evidence="2" id="KW-0812">Transmembrane</keyword>
<evidence type="ECO:0000256" key="2">
    <source>
        <dbReference type="SAM" id="Phobius"/>
    </source>
</evidence>
<keyword evidence="4" id="KW-1185">Reference proteome</keyword>
<reference evidence="3" key="1">
    <citation type="journal article" date="2021" name="Sci. Rep.">
        <title>Diploid genomic architecture of Nitzschia inconspicua, an elite biomass production diatom.</title>
        <authorList>
            <person name="Oliver A."/>
            <person name="Podell S."/>
            <person name="Pinowska A."/>
            <person name="Traller J.C."/>
            <person name="Smith S.R."/>
            <person name="McClure R."/>
            <person name="Beliaev A."/>
            <person name="Bohutskyi P."/>
            <person name="Hill E.A."/>
            <person name="Rabines A."/>
            <person name="Zheng H."/>
            <person name="Allen L.Z."/>
            <person name="Kuo A."/>
            <person name="Grigoriev I.V."/>
            <person name="Allen A.E."/>
            <person name="Hazlebeck D."/>
            <person name="Allen E.E."/>
        </authorList>
    </citation>
    <scope>NUCLEOTIDE SEQUENCE</scope>
    <source>
        <strain evidence="3">Hildebrandi</strain>
    </source>
</reference>
<keyword evidence="2" id="KW-0472">Membrane</keyword>
<reference evidence="3" key="2">
    <citation type="submission" date="2021-04" db="EMBL/GenBank/DDBJ databases">
        <authorList>
            <person name="Podell S."/>
        </authorList>
    </citation>
    <scope>NUCLEOTIDE SEQUENCE</scope>
    <source>
        <strain evidence="3">Hildebrandi</strain>
    </source>
</reference>
<evidence type="ECO:0000256" key="1">
    <source>
        <dbReference type="SAM" id="MobiDB-lite"/>
    </source>
</evidence>
<comment type="caution">
    <text evidence="3">The sequence shown here is derived from an EMBL/GenBank/DDBJ whole genome shotgun (WGS) entry which is preliminary data.</text>
</comment>
<accession>A0A9K3M6V3</accession>
<keyword evidence="2" id="KW-1133">Transmembrane helix</keyword>
<organism evidence="3 4">
    <name type="scientific">Nitzschia inconspicua</name>
    <dbReference type="NCBI Taxonomy" id="303405"/>
    <lineage>
        <taxon>Eukaryota</taxon>
        <taxon>Sar</taxon>
        <taxon>Stramenopiles</taxon>
        <taxon>Ochrophyta</taxon>
        <taxon>Bacillariophyta</taxon>
        <taxon>Bacillariophyceae</taxon>
        <taxon>Bacillariophycidae</taxon>
        <taxon>Bacillariales</taxon>
        <taxon>Bacillariaceae</taxon>
        <taxon>Nitzschia</taxon>
    </lineage>
</organism>
<proteinExistence type="predicted"/>
<feature type="region of interest" description="Disordered" evidence="1">
    <location>
        <begin position="73"/>
        <end position="95"/>
    </location>
</feature>
<feature type="transmembrane region" description="Helical" evidence="2">
    <location>
        <begin position="194"/>
        <end position="216"/>
    </location>
</feature>
<dbReference type="AlphaFoldDB" id="A0A9K3M6V3"/>
<evidence type="ECO:0000313" key="3">
    <source>
        <dbReference type="EMBL" id="KAG7374703.1"/>
    </source>
</evidence>
<feature type="region of interest" description="Disordered" evidence="1">
    <location>
        <begin position="127"/>
        <end position="152"/>
    </location>
</feature>
<feature type="transmembrane region" description="Helical" evidence="2">
    <location>
        <begin position="14"/>
        <end position="31"/>
    </location>
</feature>
<sequence>MMVQNEEWPRMDRVSFMTSAMIFVVGSFAIINHCEGFQPNRNLCYCYSQAQSTAKGLYMRQSFDREEIPTAFFYQDGDRDSNDSPNAFPLGSSTSYNEYDRDAEFYRRRNQEYYKSLQNMQQQDTYSFSELTGGGNNNNYNNDSQKLSSQRHLPSNPEAQRMAENTINSVLKSSRSSFKNIEKLTFRLLNRRPLVALGIFLATGALIAYMTGFFILEGYIDNLNPAENDQVPYWDEPEIHTIMRKY</sequence>
<gene>
    <name evidence="3" type="ORF">IV203_013798</name>
</gene>
<evidence type="ECO:0000313" key="4">
    <source>
        <dbReference type="Proteomes" id="UP000693970"/>
    </source>
</evidence>
<protein>
    <submittedName>
        <fullName evidence="3">Uncharacterized protein</fullName>
    </submittedName>
</protein>